<dbReference type="EMBL" id="CP058561">
    <property type="protein sequence ID" value="QUH31324.1"/>
    <property type="molecule type" value="Genomic_DNA"/>
</dbReference>
<keyword evidence="4" id="KW-0805">Transcription regulation</keyword>
<reference evidence="12 13" key="1">
    <citation type="submission" date="2020-07" db="EMBL/GenBank/DDBJ databases">
        <title>Vallitalea guaymasensis genome.</title>
        <authorList>
            <person name="Postec A."/>
        </authorList>
    </citation>
    <scope>NUCLEOTIDE SEQUENCE [LARGE SCALE GENOMIC DNA]</scope>
    <source>
        <strain evidence="12 13">Ra1766G1</strain>
    </source>
</reference>
<dbReference type="KEGG" id="vgu:HYG85_21315"/>
<evidence type="ECO:0000256" key="4">
    <source>
        <dbReference type="ARBA" id="ARBA00023015"/>
    </source>
</evidence>
<proteinExistence type="predicted"/>
<dbReference type="Pfam" id="PF00072">
    <property type="entry name" value="Response_reg"/>
    <property type="match status" value="1"/>
</dbReference>
<evidence type="ECO:0000256" key="3">
    <source>
        <dbReference type="ARBA" id="ARBA00023012"/>
    </source>
</evidence>
<dbReference type="Gene3D" id="6.10.250.690">
    <property type="match status" value="1"/>
</dbReference>
<dbReference type="PANTHER" id="PTHR48111">
    <property type="entry name" value="REGULATOR OF RPOS"/>
    <property type="match status" value="1"/>
</dbReference>
<evidence type="ECO:0000256" key="8">
    <source>
        <dbReference type="PROSITE-ProRule" id="PRU00169"/>
    </source>
</evidence>
<dbReference type="CDD" id="cd00383">
    <property type="entry name" value="trans_reg_C"/>
    <property type="match status" value="1"/>
</dbReference>
<dbReference type="InterPro" id="IPR039420">
    <property type="entry name" value="WalR-like"/>
</dbReference>
<dbReference type="InterPro" id="IPR011006">
    <property type="entry name" value="CheY-like_superfamily"/>
</dbReference>
<dbReference type="FunFam" id="1.10.10.10:FF:000018">
    <property type="entry name" value="DNA-binding response regulator ResD"/>
    <property type="match status" value="1"/>
</dbReference>
<dbReference type="RefSeq" id="WP_212691374.1">
    <property type="nucleotide sequence ID" value="NZ_CP058561.1"/>
</dbReference>
<dbReference type="InterPro" id="IPR001867">
    <property type="entry name" value="OmpR/PhoB-type_DNA-bd"/>
</dbReference>
<dbReference type="PROSITE" id="PS51755">
    <property type="entry name" value="OMPR_PHOB"/>
    <property type="match status" value="1"/>
</dbReference>
<protein>
    <recommendedName>
        <fullName evidence="1">Stage 0 sporulation protein A homolog</fullName>
    </recommendedName>
</protein>
<dbReference type="Pfam" id="PF00486">
    <property type="entry name" value="Trans_reg_C"/>
    <property type="match status" value="1"/>
</dbReference>
<dbReference type="AlphaFoldDB" id="A0A8J8MEF8"/>
<keyword evidence="3" id="KW-0902">Two-component regulatory system</keyword>
<name>A0A8J8MEF8_9FIRM</name>
<evidence type="ECO:0000313" key="13">
    <source>
        <dbReference type="Proteomes" id="UP000677305"/>
    </source>
</evidence>
<comment type="function">
    <text evidence="7">May play the central regulatory role in sporulation. It may be an element of the effector pathway responsible for the activation of sporulation genes in response to nutritional stress. Spo0A may act in concert with spo0H (a sigma factor) to control the expression of some genes that are critical to the sporulation process.</text>
</comment>
<organism evidence="12 13">
    <name type="scientific">Vallitalea guaymasensis</name>
    <dbReference type="NCBI Taxonomy" id="1185412"/>
    <lineage>
        <taxon>Bacteria</taxon>
        <taxon>Bacillati</taxon>
        <taxon>Bacillota</taxon>
        <taxon>Clostridia</taxon>
        <taxon>Lachnospirales</taxon>
        <taxon>Vallitaleaceae</taxon>
        <taxon>Vallitalea</taxon>
    </lineage>
</organism>
<keyword evidence="5 9" id="KW-0238">DNA-binding</keyword>
<accession>A0A8J8MEF8</accession>
<keyword evidence="6" id="KW-0804">Transcription</keyword>
<dbReference type="InterPro" id="IPR016032">
    <property type="entry name" value="Sig_transdc_resp-reg_C-effctor"/>
</dbReference>
<gene>
    <name evidence="12" type="ORF">HYG85_21315</name>
</gene>
<feature type="DNA-binding region" description="OmpR/PhoB-type" evidence="9">
    <location>
        <begin position="129"/>
        <end position="230"/>
    </location>
</feature>
<evidence type="ECO:0000256" key="9">
    <source>
        <dbReference type="PROSITE-ProRule" id="PRU01091"/>
    </source>
</evidence>
<feature type="domain" description="Response regulatory" evidence="10">
    <location>
        <begin position="4"/>
        <end position="117"/>
    </location>
</feature>
<dbReference type="SMART" id="SM00448">
    <property type="entry name" value="REC"/>
    <property type="match status" value="1"/>
</dbReference>
<evidence type="ECO:0000259" key="11">
    <source>
        <dbReference type="PROSITE" id="PS51755"/>
    </source>
</evidence>
<dbReference type="PANTHER" id="PTHR48111:SF73">
    <property type="entry name" value="ALKALINE PHOSPHATASE SYNTHESIS TRANSCRIPTIONAL REGULATORY PROTEIN PHOP"/>
    <property type="match status" value="1"/>
</dbReference>
<dbReference type="GO" id="GO:0032993">
    <property type="term" value="C:protein-DNA complex"/>
    <property type="evidence" value="ECO:0007669"/>
    <property type="project" value="TreeGrafter"/>
</dbReference>
<dbReference type="InterPro" id="IPR001789">
    <property type="entry name" value="Sig_transdc_resp-reg_receiver"/>
</dbReference>
<dbReference type="Proteomes" id="UP000677305">
    <property type="component" value="Chromosome"/>
</dbReference>
<keyword evidence="13" id="KW-1185">Reference proteome</keyword>
<dbReference type="SUPFAM" id="SSF52172">
    <property type="entry name" value="CheY-like"/>
    <property type="match status" value="1"/>
</dbReference>
<dbReference type="PROSITE" id="PS50110">
    <property type="entry name" value="RESPONSE_REGULATORY"/>
    <property type="match status" value="1"/>
</dbReference>
<sequence length="233" mass="26688">MEEKILVIDDEHGLLEVVEAYLKKDGYEVFTADNGKEGLSLYKNIAPDFIILDLMLPDLSGEKICEIIREESDVPILMLTAKSMEDDKIRGLALGADDYLTKPFSPRELVMRVKAILRRTYKKTNINNDNIISFNNKDIIIDKEEHIVKKAGDVLNITPNEYEILLLFVRNPNKVFTRSQIIDAALGYEFVGYDRTIDAHIKNLRKKLEDDIKKPGYLLTVYGVGYKFKGKQD</sequence>
<evidence type="ECO:0000256" key="2">
    <source>
        <dbReference type="ARBA" id="ARBA00022553"/>
    </source>
</evidence>
<dbReference type="GO" id="GO:0005829">
    <property type="term" value="C:cytosol"/>
    <property type="evidence" value="ECO:0007669"/>
    <property type="project" value="TreeGrafter"/>
</dbReference>
<dbReference type="SUPFAM" id="SSF46894">
    <property type="entry name" value="C-terminal effector domain of the bipartite response regulators"/>
    <property type="match status" value="1"/>
</dbReference>
<dbReference type="FunFam" id="3.40.50.2300:FF:000001">
    <property type="entry name" value="DNA-binding response regulator PhoB"/>
    <property type="match status" value="1"/>
</dbReference>
<evidence type="ECO:0000256" key="1">
    <source>
        <dbReference type="ARBA" id="ARBA00018672"/>
    </source>
</evidence>
<evidence type="ECO:0000256" key="6">
    <source>
        <dbReference type="ARBA" id="ARBA00023163"/>
    </source>
</evidence>
<feature type="modified residue" description="4-aspartylphosphate" evidence="8">
    <location>
        <position position="53"/>
    </location>
</feature>
<dbReference type="SMART" id="SM00862">
    <property type="entry name" value="Trans_reg_C"/>
    <property type="match status" value="1"/>
</dbReference>
<feature type="domain" description="OmpR/PhoB-type" evidence="11">
    <location>
        <begin position="129"/>
        <end position="230"/>
    </location>
</feature>
<dbReference type="Gene3D" id="1.10.10.10">
    <property type="entry name" value="Winged helix-like DNA-binding domain superfamily/Winged helix DNA-binding domain"/>
    <property type="match status" value="1"/>
</dbReference>
<evidence type="ECO:0000256" key="5">
    <source>
        <dbReference type="ARBA" id="ARBA00023125"/>
    </source>
</evidence>
<dbReference type="GO" id="GO:0006355">
    <property type="term" value="P:regulation of DNA-templated transcription"/>
    <property type="evidence" value="ECO:0007669"/>
    <property type="project" value="InterPro"/>
</dbReference>
<dbReference type="Gene3D" id="3.40.50.2300">
    <property type="match status" value="1"/>
</dbReference>
<dbReference type="GO" id="GO:0000976">
    <property type="term" value="F:transcription cis-regulatory region binding"/>
    <property type="evidence" value="ECO:0007669"/>
    <property type="project" value="TreeGrafter"/>
</dbReference>
<dbReference type="GO" id="GO:0000156">
    <property type="term" value="F:phosphorelay response regulator activity"/>
    <property type="evidence" value="ECO:0007669"/>
    <property type="project" value="TreeGrafter"/>
</dbReference>
<evidence type="ECO:0000313" key="12">
    <source>
        <dbReference type="EMBL" id="QUH31324.1"/>
    </source>
</evidence>
<evidence type="ECO:0000256" key="7">
    <source>
        <dbReference type="ARBA" id="ARBA00024867"/>
    </source>
</evidence>
<evidence type="ECO:0000259" key="10">
    <source>
        <dbReference type="PROSITE" id="PS50110"/>
    </source>
</evidence>
<keyword evidence="2 8" id="KW-0597">Phosphoprotein</keyword>
<dbReference type="InterPro" id="IPR036388">
    <property type="entry name" value="WH-like_DNA-bd_sf"/>
</dbReference>